<dbReference type="Pfam" id="PF19054">
    <property type="entry name" value="DUF5753"/>
    <property type="match status" value="1"/>
</dbReference>
<dbReference type="EMBL" id="JBHYTS010000061">
    <property type="protein sequence ID" value="MFE1754545.1"/>
    <property type="molecule type" value="Genomic_DNA"/>
</dbReference>
<evidence type="ECO:0000313" key="4">
    <source>
        <dbReference type="Proteomes" id="UP001599756"/>
    </source>
</evidence>
<dbReference type="PROSITE" id="PS50943">
    <property type="entry name" value="HTH_CROC1"/>
    <property type="match status" value="1"/>
</dbReference>
<comment type="caution">
    <text evidence="3">The sequence shown here is derived from an EMBL/GenBank/DDBJ whole genome shotgun (WGS) entry which is preliminary data.</text>
</comment>
<dbReference type="SUPFAM" id="SSF47413">
    <property type="entry name" value="lambda repressor-like DNA-binding domains"/>
    <property type="match status" value="1"/>
</dbReference>
<keyword evidence="4" id="KW-1185">Reference proteome</keyword>
<feature type="region of interest" description="Disordered" evidence="1">
    <location>
        <begin position="1"/>
        <end position="27"/>
    </location>
</feature>
<dbReference type="RefSeq" id="WP_381842832.1">
    <property type="nucleotide sequence ID" value="NZ_JBHYTS010000061.1"/>
</dbReference>
<gene>
    <name evidence="3" type="ORF">ACFW88_29045</name>
</gene>
<evidence type="ECO:0000313" key="3">
    <source>
        <dbReference type="EMBL" id="MFE1754545.1"/>
    </source>
</evidence>
<organism evidence="3 4">
    <name type="scientific">Streptomyces anandii</name>
    <dbReference type="NCBI Taxonomy" id="285454"/>
    <lineage>
        <taxon>Bacteria</taxon>
        <taxon>Bacillati</taxon>
        <taxon>Actinomycetota</taxon>
        <taxon>Actinomycetes</taxon>
        <taxon>Kitasatosporales</taxon>
        <taxon>Streptomycetaceae</taxon>
        <taxon>Streptomyces</taxon>
    </lineage>
</organism>
<feature type="compositionally biased region" description="Basic and acidic residues" evidence="1">
    <location>
        <begin position="1"/>
        <end position="22"/>
    </location>
</feature>
<dbReference type="Gene3D" id="1.10.260.40">
    <property type="entry name" value="lambda repressor-like DNA-binding domains"/>
    <property type="match status" value="1"/>
</dbReference>
<protein>
    <submittedName>
        <fullName evidence="3">Helix-turn-helix domain-containing protein</fullName>
    </submittedName>
</protein>
<accession>A0ABW6HD33</accession>
<evidence type="ECO:0000259" key="2">
    <source>
        <dbReference type="PROSITE" id="PS50943"/>
    </source>
</evidence>
<evidence type="ECO:0000256" key="1">
    <source>
        <dbReference type="SAM" id="MobiDB-lite"/>
    </source>
</evidence>
<sequence length="288" mass="32310">MESVERGEVVGPREDAGPKPEDEPGSGVVTAFGRQLKLLRVRAGLERPEFGKLTGYAAQSIASFEQGRRIPPPRFIDHADEVLDAGGLLKALKEEVGRAQYPAFFRDMARLEAEAVALHVYAAQAVPGLLQTEEYARAVFGMRRPLLDEDTVEQRVAARLVRQEIFSRKPMPTLSFVIEESVLRRPIGGWAVLRGQLEQIMLHGHRRNVEVQIMPNERTEHCGLAGPFTLIETRDGRRMAYVEVQRDSRLHTDRSAVREIEEQYGILRAQALTPHESLACVEKLLGET</sequence>
<reference evidence="3 4" key="1">
    <citation type="submission" date="2024-09" db="EMBL/GenBank/DDBJ databases">
        <title>The Natural Products Discovery Center: Release of the First 8490 Sequenced Strains for Exploring Actinobacteria Biosynthetic Diversity.</title>
        <authorList>
            <person name="Kalkreuter E."/>
            <person name="Kautsar S.A."/>
            <person name="Yang D."/>
            <person name="Bader C.D."/>
            <person name="Teijaro C.N."/>
            <person name="Fluegel L."/>
            <person name="Davis C.M."/>
            <person name="Simpson J.R."/>
            <person name="Lauterbach L."/>
            <person name="Steele A.D."/>
            <person name="Gui C."/>
            <person name="Meng S."/>
            <person name="Li G."/>
            <person name="Viehrig K."/>
            <person name="Ye F."/>
            <person name="Su P."/>
            <person name="Kiefer A.F."/>
            <person name="Nichols A."/>
            <person name="Cepeda A.J."/>
            <person name="Yan W."/>
            <person name="Fan B."/>
            <person name="Jiang Y."/>
            <person name="Adhikari A."/>
            <person name="Zheng C.-J."/>
            <person name="Schuster L."/>
            <person name="Cowan T.M."/>
            <person name="Smanski M.J."/>
            <person name="Chevrette M.G."/>
            <person name="De Carvalho L.P.S."/>
            <person name="Shen B."/>
        </authorList>
    </citation>
    <scope>NUCLEOTIDE SEQUENCE [LARGE SCALE GENOMIC DNA]</scope>
    <source>
        <strain evidence="3 4">NPDC059500</strain>
    </source>
</reference>
<dbReference type="Proteomes" id="UP001599756">
    <property type="component" value="Unassembled WGS sequence"/>
</dbReference>
<dbReference type="InterPro" id="IPR043917">
    <property type="entry name" value="DUF5753"/>
</dbReference>
<name>A0ABW6HD33_9ACTN</name>
<dbReference type="Pfam" id="PF13560">
    <property type="entry name" value="HTH_31"/>
    <property type="match status" value="1"/>
</dbReference>
<dbReference type="InterPro" id="IPR010982">
    <property type="entry name" value="Lambda_DNA-bd_dom_sf"/>
</dbReference>
<feature type="domain" description="HTH cro/C1-type" evidence="2">
    <location>
        <begin position="36"/>
        <end position="71"/>
    </location>
</feature>
<proteinExistence type="predicted"/>
<dbReference type="InterPro" id="IPR001387">
    <property type="entry name" value="Cro/C1-type_HTH"/>
</dbReference>